<keyword evidence="3 7" id="KW-1003">Cell membrane</keyword>
<proteinExistence type="inferred from homology"/>
<accession>A0A494XFH5</accession>
<feature type="transmembrane region" description="Helical" evidence="7">
    <location>
        <begin position="54"/>
        <end position="72"/>
    </location>
</feature>
<dbReference type="PROSITE" id="PS01060">
    <property type="entry name" value="FLIP_1"/>
    <property type="match status" value="1"/>
</dbReference>
<organism evidence="8 9">
    <name type="scientific">Trinickia fusca</name>
    <dbReference type="NCBI Taxonomy" id="2419777"/>
    <lineage>
        <taxon>Bacteria</taxon>
        <taxon>Pseudomonadati</taxon>
        <taxon>Pseudomonadota</taxon>
        <taxon>Betaproteobacteria</taxon>
        <taxon>Burkholderiales</taxon>
        <taxon>Burkholderiaceae</taxon>
        <taxon>Trinickia</taxon>
    </lineage>
</organism>
<evidence type="ECO:0000256" key="3">
    <source>
        <dbReference type="ARBA" id="ARBA00022475"/>
    </source>
</evidence>
<dbReference type="Proteomes" id="UP000280434">
    <property type="component" value="Unassembled WGS sequence"/>
</dbReference>
<evidence type="ECO:0000256" key="2">
    <source>
        <dbReference type="ARBA" id="ARBA00006257"/>
    </source>
</evidence>
<keyword evidence="5 7" id="KW-1133">Transmembrane helix</keyword>
<keyword evidence="9" id="KW-1185">Reference proteome</keyword>
<keyword evidence="6 7" id="KW-0472">Membrane</keyword>
<comment type="caution">
    <text evidence="8">The sequence shown here is derived from an EMBL/GenBank/DDBJ whole genome shotgun (WGS) entry which is preliminary data.</text>
</comment>
<dbReference type="NCBIfam" id="TIGR01102">
    <property type="entry name" value="yscR"/>
    <property type="match status" value="1"/>
</dbReference>
<evidence type="ECO:0000256" key="4">
    <source>
        <dbReference type="ARBA" id="ARBA00022692"/>
    </source>
</evidence>
<gene>
    <name evidence="8" type="ORF">D7S89_16235</name>
</gene>
<dbReference type="NCBIfam" id="NF009438">
    <property type="entry name" value="PRK12797.1"/>
    <property type="match status" value="1"/>
</dbReference>
<dbReference type="PANTHER" id="PTHR30587:SF2">
    <property type="entry name" value="SURFACE PRESENTATION OF ANTIGENS PROTEIN SPAP"/>
    <property type="match status" value="1"/>
</dbReference>
<sequence length="218" mass="23721">MNITSSSPISLALVLAILSLLPLLLLCTTSLLKFSVVLVIVRNAMGVQQVPPSMAVYAIALAGTMFVMAPTFDDAAHIALGDDPAAMVSAPLDTERMSLAAEPFRNFMLKNTTPEGRAQFLEIASKHWSPEMMKRASDRDFAILIPAFVVSQLQSAFEIGFLLYVPFIVIDLLVSNLMLALGMQMVSPMTVSMPLKLLLFVQIDGWAKLVKGLTDSYL</sequence>
<evidence type="ECO:0000256" key="6">
    <source>
        <dbReference type="ARBA" id="ARBA00023136"/>
    </source>
</evidence>
<evidence type="ECO:0000313" key="8">
    <source>
        <dbReference type="EMBL" id="RKP46899.1"/>
    </source>
</evidence>
<dbReference type="RefSeq" id="WP_121278763.1">
    <property type="nucleotide sequence ID" value="NZ_RBZV01000006.1"/>
</dbReference>
<protein>
    <submittedName>
        <fullName evidence="8">EscR/YscR/HrcR family type III secretion system export apparatus protein</fullName>
    </submittedName>
</protein>
<dbReference type="InterPro" id="IPR005838">
    <property type="entry name" value="T3SS_IM_P"/>
</dbReference>
<dbReference type="InterPro" id="IPR005773">
    <property type="entry name" value="T3SS_YscR-like"/>
</dbReference>
<comment type="caution">
    <text evidence="7">Lacks conserved residue(s) required for the propagation of feature annotation.</text>
</comment>
<comment type="similarity">
    <text evidence="2 7">Belongs to the FliP/MopC/SpaP family.</text>
</comment>
<dbReference type="PROSITE" id="PS01061">
    <property type="entry name" value="FLIP_2"/>
    <property type="match status" value="1"/>
</dbReference>
<dbReference type="PANTHER" id="PTHR30587">
    <property type="entry name" value="FLAGELLAR BIOSYNTHETIC PROTEIN FLIP"/>
    <property type="match status" value="1"/>
</dbReference>
<dbReference type="GO" id="GO:0009306">
    <property type="term" value="P:protein secretion"/>
    <property type="evidence" value="ECO:0007669"/>
    <property type="project" value="UniProtKB-UniRule"/>
</dbReference>
<dbReference type="GO" id="GO:0005886">
    <property type="term" value="C:plasma membrane"/>
    <property type="evidence" value="ECO:0007669"/>
    <property type="project" value="UniProtKB-SubCell"/>
</dbReference>
<name>A0A494XFH5_9BURK</name>
<keyword evidence="4 7" id="KW-0812">Transmembrane</keyword>
<dbReference type="Pfam" id="PF00813">
    <property type="entry name" value="FliP"/>
    <property type="match status" value="1"/>
</dbReference>
<dbReference type="AlphaFoldDB" id="A0A494XFH5"/>
<evidence type="ECO:0000256" key="5">
    <source>
        <dbReference type="ARBA" id="ARBA00022989"/>
    </source>
</evidence>
<feature type="transmembrane region" description="Helical" evidence="7">
    <location>
        <begin position="163"/>
        <end position="183"/>
    </location>
</feature>
<evidence type="ECO:0000256" key="7">
    <source>
        <dbReference type="RuleBase" id="RU362070"/>
    </source>
</evidence>
<dbReference type="OrthoDB" id="9805111at2"/>
<reference evidence="8 9" key="1">
    <citation type="submission" date="2018-10" db="EMBL/GenBank/DDBJ databases">
        <title>Paraburkholderia sp. 7MK8-2, isolated from soil.</title>
        <authorList>
            <person name="Gao Z.-H."/>
            <person name="Qiu L.-H."/>
        </authorList>
    </citation>
    <scope>NUCLEOTIDE SEQUENCE [LARGE SCALE GENOMIC DNA]</scope>
    <source>
        <strain evidence="8 9">7MK8-2</strain>
    </source>
</reference>
<dbReference type="EMBL" id="RBZV01000006">
    <property type="protein sequence ID" value="RKP46899.1"/>
    <property type="molecule type" value="Genomic_DNA"/>
</dbReference>
<evidence type="ECO:0000256" key="1">
    <source>
        <dbReference type="ARBA" id="ARBA00004651"/>
    </source>
</evidence>
<evidence type="ECO:0000313" key="9">
    <source>
        <dbReference type="Proteomes" id="UP000280434"/>
    </source>
</evidence>
<dbReference type="PRINTS" id="PR01302">
    <property type="entry name" value="TYPE3IMPPROT"/>
</dbReference>
<comment type="subcellular location">
    <subcellularLocation>
        <location evidence="1">Cell membrane</location>
        <topology evidence="1">Multi-pass membrane protein</topology>
    </subcellularLocation>
</comment>